<dbReference type="Proteomes" id="UP000789831">
    <property type="component" value="Unassembled WGS sequence"/>
</dbReference>
<reference evidence="1" key="1">
    <citation type="submission" date="2021-06" db="EMBL/GenBank/DDBJ databases">
        <authorList>
            <person name="Kallberg Y."/>
            <person name="Tangrot J."/>
            <person name="Rosling A."/>
        </authorList>
    </citation>
    <scope>NUCLEOTIDE SEQUENCE</scope>
    <source>
        <strain evidence="1">MT106</strain>
    </source>
</reference>
<comment type="caution">
    <text evidence="1">The sequence shown here is derived from an EMBL/GenBank/DDBJ whole genome shotgun (WGS) entry which is preliminary data.</text>
</comment>
<sequence length="93" mass="10514">ETGETKNLHRCTGNATLTRQIDQRLPLILVINVTGISIIDEGMYLQNKDLLEKISFSLEDQAMTQRYHLTGVAFCNNNHHIADVRFENTKNAG</sequence>
<dbReference type="OrthoDB" id="2412765at2759"/>
<evidence type="ECO:0000313" key="2">
    <source>
        <dbReference type="Proteomes" id="UP000789831"/>
    </source>
</evidence>
<organism evidence="1 2">
    <name type="scientific">Ambispora gerdemannii</name>
    <dbReference type="NCBI Taxonomy" id="144530"/>
    <lineage>
        <taxon>Eukaryota</taxon>
        <taxon>Fungi</taxon>
        <taxon>Fungi incertae sedis</taxon>
        <taxon>Mucoromycota</taxon>
        <taxon>Glomeromycotina</taxon>
        <taxon>Glomeromycetes</taxon>
        <taxon>Archaeosporales</taxon>
        <taxon>Ambisporaceae</taxon>
        <taxon>Ambispora</taxon>
    </lineage>
</organism>
<gene>
    <name evidence="1" type="ORF">AGERDE_LOCUS8233</name>
</gene>
<dbReference type="AlphaFoldDB" id="A0A9N9BXJ2"/>
<keyword evidence="2" id="KW-1185">Reference proteome</keyword>
<feature type="non-terminal residue" evidence="1">
    <location>
        <position position="1"/>
    </location>
</feature>
<protein>
    <submittedName>
        <fullName evidence="1">11408_t:CDS:1</fullName>
    </submittedName>
</protein>
<name>A0A9N9BXJ2_9GLOM</name>
<accession>A0A9N9BXJ2</accession>
<proteinExistence type="predicted"/>
<dbReference type="EMBL" id="CAJVPL010001690">
    <property type="protein sequence ID" value="CAG8583287.1"/>
    <property type="molecule type" value="Genomic_DNA"/>
</dbReference>
<evidence type="ECO:0000313" key="1">
    <source>
        <dbReference type="EMBL" id="CAG8583287.1"/>
    </source>
</evidence>